<dbReference type="RefSeq" id="WP_072376646.1">
    <property type="nucleotide sequence ID" value="NZ_FNXB01000015.1"/>
</dbReference>
<dbReference type="OrthoDB" id="8400625at2"/>
<protein>
    <submittedName>
        <fullName evidence="1">Uncharacterized protein</fullName>
    </submittedName>
</protein>
<dbReference type="EMBL" id="FNXB01000015">
    <property type="protein sequence ID" value="SEH94024.1"/>
    <property type="molecule type" value="Genomic_DNA"/>
</dbReference>
<dbReference type="Proteomes" id="UP000183063">
    <property type="component" value="Unassembled WGS sequence"/>
</dbReference>
<dbReference type="Proteomes" id="UP000198939">
    <property type="component" value="Unassembled WGS sequence"/>
</dbReference>
<evidence type="ECO:0000313" key="1">
    <source>
        <dbReference type="EMBL" id="SEH94024.1"/>
    </source>
</evidence>
<gene>
    <name evidence="1" type="ORF">RTCCBAU85039_3217</name>
    <name evidence="2" type="ORF">SAMN05216228_101226</name>
</gene>
<keyword evidence="4" id="KW-1185">Reference proteome</keyword>
<evidence type="ECO:0000313" key="4">
    <source>
        <dbReference type="Proteomes" id="UP000198939"/>
    </source>
</evidence>
<dbReference type="AlphaFoldDB" id="A0A1H8M5I8"/>
<organism evidence="1 3">
    <name type="scientific">Rhizobium tibeticum</name>
    <dbReference type="NCBI Taxonomy" id="501024"/>
    <lineage>
        <taxon>Bacteria</taxon>
        <taxon>Pseudomonadati</taxon>
        <taxon>Pseudomonadota</taxon>
        <taxon>Alphaproteobacteria</taxon>
        <taxon>Hyphomicrobiales</taxon>
        <taxon>Rhizobiaceae</taxon>
        <taxon>Rhizobium/Agrobacterium group</taxon>
        <taxon>Rhizobium</taxon>
    </lineage>
</organism>
<dbReference type="EMBL" id="FOCV01000012">
    <property type="protein sequence ID" value="SEO12642.1"/>
    <property type="molecule type" value="Genomic_DNA"/>
</dbReference>
<reference evidence="3" key="3">
    <citation type="submission" date="2016-10" db="EMBL/GenBank/DDBJ databases">
        <authorList>
            <person name="Wibberg D."/>
        </authorList>
    </citation>
    <scope>NUCLEOTIDE SEQUENCE [LARGE SCALE GENOMIC DNA]</scope>
</reference>
<reference evidence="2 4" key="1">
    <citation type="submission" date="2016-10" db="EMBL/GenBank/DDBJ databases">
        <authorList>
            <person name="Varghese N."/>
            <person name="Submissions S."/>
        </authorList>
    </citation>
    <scope>NUCLEOTIDE SEQUENCE [LARGE SCALE GENOMIC DNA]</scope>
    <source>
        <strain evidence="2 4">CGMCC 1.7071</strain>
    </source>
</reference>
<evidence type="ECO:0000313" key="2">
    <source>
        <dbReference type="EMBL" id="SEO12642.1"/>
    </source>
</evidence>
<reference evidence="1" key="2">
    <citation type="submission" date="2016-10" db="EMBL/GenBank/DDBJ databases">
        <authorList>
            <person name="de Groot N.N."/>
        </authorList>
    </citation>
    <scope>NUCLEOTIDE SEQUENCE [LARGE SCALE GENOMIC DNA]</scope>
    <source>
        <strain evidence="1">CCBAU85039</strain>
    </source>
</reference>
<name>A0A1H8M5I8_9HYPH</name>
<sequence length="108" mass="11879">MSSISTTSDFVSELVRAVNQIHVLTPNERKELVARGIASIRELRLTLDESGADTPMTSRTLSEVETLIAEMDDTPNELVAAAFVVLCDEINKLLKICETASATEEREQ</sequence>
<proteinExistence type="predicted"/>
<evidence type="ECO:0000313" key="3">
    <source>
        <dbReference type="Proteomes" id="UP000183063"/>
    </source>
</evidence>
<accession>A0A1H8M5I8</accession>